<dbReference type="InterPro" id="IPR000917">
    <property type="entry name" value="Sulfatase_N"/>
</dbReference>
<dbReference type="Pfam" id="PF00884">
    <property type="entry name" value="Sulfatase"/>
    <property type="match status" value="1"/>
</dbReference>
<dbReference type="PANTHER" id="PTHR10342:SF273">
    <property type="entry name" value="RE14504P"/>
    <property type="match status" value="1"/>
</dbReference>
<evidence type="ECO:0000256" key="4">
    <source>
        <dbReference type="ARBA" id="ARBA00022801"/>
    </source>
</evidence>
<accession>A0ABM0H024</accession>
<keyword evidence="6" id="KW-0325">Glycoprotein</keyword>
<reference evidence="10" key="1">
    <citation type="submission" date="2025-08" db="UniProtKB">
        <authorList>
            <consortium name="RefSeq"/>
        </authorList>
    </citation>
    <scope>IDENTIFICATION</scope>
    <source>
        <tissue evidence="10">Testes</tissue>
    </source>
</reference>
<feature type="signal peptide" evidence="7">
    <location>
        <begin position="1"/>
        <end position="23"/>
    </location>
</feature>
<dbReference type="InterPro" id="IPR047115">
    <property type="entry name" value="ARSB"/>
</dbReference>
<keyword evidence="7" id="KW-0732">Signal</keyword>
<sequence length="526" mass="59523">MAIHTSLILKVVLSLLSWKLVISSKQPNIIFILADDLGWDDVSFHGSHQIPTPNIDELAYSGVLLHNYYVQPVCTPTRGALLTGRYPMHLGLQHFVITPNEPVGLPLNETTLPTYLKKLGYSTHMVGKWHLGFFAKEYTPTYRGFDSHYGYFLGHQDYYTHNALWNNQWGFDLRHNMDLQRSTFGEYGPELFTTQAEKLIYDHDHKKPLFLYFAHQAVHYGNSGPNGTLLEAPYKYTSRFPHIADHQRRIYAGMVSALDDSVGNITRALKKSGLYNNSIIVFSTDNGGPHECEAFNTPLRGTKNTLWEGGIRGAAFIHSVLLEKPKRVCEGMMHVVDWLPTMYHVAGGNLSDLHNLDGFNMWDTLSSGVSSPRTEILHNIDPITQTAALRVGNLKVIVGENKSDWFVPPQITFGKNGTNLTKQFGSDHRGIIVHCSSVPPVAYKNCDPKQKPCLYNIKNDPCEYYNLADEYPDVLQSLLYKLNDYNSTSVTPWVIPPDPRSNPSLHNDTWSPWIDLADIAPDFEYR</sequence>
<comment type="cofactor">
    <cofactor evidence="1">
        <name>Ca(2+)</name>
        <dbReference type="ChEBI" id="CHEBI:29108"/>
    </cofactor>
</comment>
<keyword evidence="5" id="KW-0106">Calcium</keyword>
<name>A0ABM0H024_SACKO</name>
<evidence type="ECO:0000313" key="9">
    <source>
        <dbReference type="Proteomes" id="UP000694865"/>
    </source>
</evidence>
<keyword evidence="3" id="KW-0479">Metal-binding</keyword>
<evidence type="ECO:0000259" key="8">
    <source>
        <dbReference type="Pfam" id="PF00884"/>
    </source>
</evidence>
<dbReference type="PROSITE" id="PS00523">
    <property type="entry name" value="SULFATASE_1"/>
    <property type="match status" value="1"/>
</dbReference>
<dbReference type="Gene3D" id="3.30.1120.10">
    <property type="match status" value="1"/>
</dbReference>
<feature type="domain" description="Sulfatase N-terminal" evidence="8">
    <location>
        <begin position="27"/>
        <end position="347"/>
    </location>
</feature>
<keyword evidence="9" id="KW-1185">Reference proteome</keyword>
<evidence type="ECO:0000256" key="7">
    <source>
        <dbReference type="SAM" id="SignalP"/>
    </source>
</evidence>
<organism evidence="9 10">
    <name type="scientific">Saccoglossus kowalevskii</name>
    <name type="common">Acorn worm</name>
    <dbReference type="NCBI Taxonomy" id="10224"/>
    <lineage>
        <taxon>Eukaryota</taxon>
        <taxon>Metazoa</taxon>
        <taxon>Hemichordata</taxon>
        <taxon>Enteropneusta</taxon>
        <taxon>Harrimaniidae</taxon>
        <taxon>Saccoglossus</taxon>
    </lineage>
</organism>
<feature type="chain" id="PRO_5045158930" evidence="7">
    <location>
        <begin position="24"/>
        <end position="526"/>
    </location>
</feature>
<protein>
    <submittedName>
        <fullName evidence="10">Arylsulfatase B-like</fullName>
    </submittedName>
</protein>
<evidence type="ECO:0000256" key="3">
    <source>
        <dbReference type="ARBA" id="ARBA00022723"/>
    </source>
</evidence>
<dbReference type="SUPFAM" id="SSF53649">
    <property type="entry name" value="Alkaline phosphatase-like"/>
    <property type="match status" value="1"/>
</dbReference>
<evidence type="ECO:0000256" key="1">
    <source>
        <dbReference type="ARBA" id="ARBA00001913"/>
    </source>
</evidence>
<evidence type="ECO:0000256" key="2">
    <source>
        <dbReference type="ARBA" id="ARBA00008779"/>
    </source>
</evidence>
<dbReference type="GeneID" id="100369888"/>
<dbReference type="PANTHER" id="PTHR10342">
    <property type="entry name" value="ARYLSULFATASE"/>
    <property type="match status" value="1"/>
</dbReference>
<dbReference type="Gene3D" id="3.40.720.10">
    <property type="entry name" value="Alkaline Phosphatase, subunit A"/>
    <property type="match status" value="1"/>
</dbReference>
<evidence type="ECO:0000313" key="10">
    <source>
        <dbReference type="RefSeq" id="XP_002741217.1"/>
    </source>
</evidence>
<dbReference type="InterPro" id="IPR024607">
    <property type="entry name" value="Sulfatase_CS"/>
</dbReference>
<proteinExistence type="inferred from homology"/>
<dbReference type="PROSITE" id="PS00149">
    <property type="entry name" value="SULFATASE_2"/>
    <property type="match status" value="1"/>
</dbReference>
<dbReference type="RefSeq" id="XP_002741217.1">
    <property type="nucleotide sequence ID" value="XM_002741171.2"/>
</dbReference>
<evidence type="ECO:0000256" key="5">
    <source>
        <dbReference type="ARBA" id="ARBA00022837"/>
    </source>
</evidence>
<gene>
    <name evidence="10" type="primary">LOC100369888</name>
</gene>
<comment type="similarity">
    <text evidence="2">Belongs to the sulfatase family.</text>
</comment>
<dbReference type="Proteomes" id="UP000694865">
    <property type="component" value="Unplaced"/>
</dbReference>
<evidence type="ECO:0000256" key="6">
    <source>
        <dbReference type="ARBA" id="ARBA00023180"/>
    </source>
</evidence>
<keyword evidence="4" id="KW-0378">Hydrolase</keyword>
<dbReference type="InterPro" id="IPR017850">
    <property type="entry name" value="Alkaline_phosphatase_core_sf"/>
</dbReference>
<dbReference type="CDD" id="cd16029">
    <property type="entry name" value="4-S"/>
    <property type="match status" value="1"/>
</dbReference>